<dbReference type="eggNOG" id="KOG1603">
    <property type="taxonomic scope" value="Eukaryota"/>
</dbReference>
<dbReference type="SUPFAM" id="SSF55008">
    <property type="entry name" value="HMA, heavy metal-associated domain"/>
    <property type="match status" value="1"/>
</dbReference>
<dbReference type="OrthoDB" id="1923658at2759"/>
<gene>
    <name evidence="8" type="ORF">EUGRSUZ_A02728</name>
</gene>
<proteinExistence type="inferred from homology"/>
<evidence type="ECO:0000256" key="1">
    <source>
        <dbReference type="ARBA" id="ARBA00022481"/>
    </source>
</evidence>
<dbReference type="Gene3D" id="3.30.70.100">
    <property type="match status" value="1"/>
</dbReference>
<dbReference type="PANTHER" id="PTHR45811">
    <property type="entry name" value="COPPER TRANSPORT PROTEIN FAMILY-RELATED"/>
    <property type="match status" value="1"/>
</dbReference>
<dbReference type="STRING" id="71139.A0A059DJP8"/>
<dbReference type="PANTHER" id="PTHR45811:SF80">
    <property type="entry name" value="COPPER TRANSPORT PROTEIN FAMILY-RELATED"/>
    <property type="match status" value="1"/>
</dbReference>
<keyword evidence="4" id="KW-0636">Prenylation</keyword>
<dbReference type="OMA" id="YFPHGAY"/>
<feature type="compositionally biased region" description="Pro residues" evidence="6">
    <location>
        <begin position="118"/>
        <end position="137"/>
    </location>
</feature>
<dbReference type="InParanoid" id="A0A059DJP8"/>
<dbReference type="InterPro" id="IPR051863">
    <property type="entry name" value="HIPP"/>
</dbReference>
<dbReference type="PROSITE" id="PS50846">
    <property type="entry name" value="HMA_2"/>
    <property type="match status" value="1"/>
</dbReference>
<evidence type="ECO:0000256" key="3">
    <source>
        <dbReference type="ARBA" id="ARBA00023288"/>
    </source>
</evidence>
<evidence type="ECO:0000313" key="8">
    <source>
        <dbReference type="EMBL" id="KCW90624.1"/>
    </source>
</evidence>
<evidence type="ECO:0000256" key="6">
    <source>
        <dbReference type="SAM" id="MobiDB-lite"/>
    </source>
</evidence>
<accession>A0A059DJP8</accession>
<feature type="compositionally biased region" description="Basic and acidic residues" evidence="6">
    <location>
        <begin position="72"/>
        <end position="104"/>
    </location>
</feature>
<dbReference type="InterPro" id="IPR036163">
    <property type="entry name" value="HMA_dom_sf"/>
</dbReference>
<dbReference type="Gramene" id="KCW90624">
    <property type="protein sequence ID" value="KCW90624"/>
    <property type="gene ID" value="EUGRSUZ_A02728"/>
</dbReference>
<feature type="region of interest" description="Disordered" evidence="6">
    <location>
        <begin position="67"/>
        <end position="142"/>
    </location>
</feature>
<organism evidence="8">
    <name type="scientific">Eucalyptus grandis</name>
    <name type="common">Flooded gum</name>
    <dbReference type="NCBI Taxonomy" id="71139"/>
    <lineage>
        <taxon>Eukaryota</taxon>
        <taxon>Viridiplantae</taxon>
        <taxon>Streptophyta</taxon>
        <taxon>Embryophyta</taxon>
        <taxon>Tracheophyta</taxon>
        <taxon>Spermatophyta</taxon>
        <taxon>Magnoliopsida</taxon>
        <taxon>eudicotyledons</taxon>
        <taxon>Gunneridae</taxon>
        <taxon>Pentapetalae</taxon>
        <taxon>rosids</taxon>
        <taxon>malvids</taxon>
        <taxon>Myrtales</taxon>
        <taxon>Myrtaceae</taxon>
        <taxon>Myrtoideae</taxon>
        <taxon>Eucalypteae</taxon>
        <taxon>Eucalyptus</taxon>
    </lineage>
</organism>
<evidence type="ECO:0000259" key="7">
    <source>
        <dbReference type="PROSITE" id="PS50846"/>
    </source>
</evidence>
<evidence type="ECO:0000256" key="2">
    <source>
        <dbReference type="ARBA" id="ARBA00022723"/>
    </source>
</evidence>
<comment type="similarity">
    <text evidence="5">Belongs to the HIPP family.</text>
</comment>
<dbReference type="InterPro" id="IPR006121">
    <property type="entry name" value="HMA_dom"/>
</dbReference>
<evidence type="ECO:0000256" key="4">
    <source>
        <dbReference type="ARBA" id="ARBA00023289"/>
    </source>
</evidence>
<evidence type="ECO:0000256" key="5">
    <source>
        <dbReference type="ARBA" id="ARBA00024045"/>
    </source>
</evidence>
<feature type="domain" description="HMA" evidence="7">
    <location>
        <begin position="1"/>
        <end position="68"/>
    </location>
</feature>
<dbReference type="KEGG" id="egr:104448299"/>
<keyword evidence="1" id="KW-0488">Methylation</keyword>
<keyword evidence="2" id="KW-0479">Metal-binding</keyword>
<dbReference type="GO" id="GO:0046872">
    <property type="term" value="F:metal ion binding"/>
    <property type="evidence" value="ECO:0007669"/>
    <property type="project" value="UniProtKB-KW"/>
</dbReference>
<dbReference type="EMBL" id="KK198753">
    <property type="protein sequence ID" value="KCW90624.1"/>
    <property type="molecule type" value="Genomic_DNA"/>
</dbReference>
<keyword evidence="3" id="KW-0449">Lipoprotein</keyword>
<reference evidence="8" key="1">
    <citation type="submission" date="2013-07" db="EMBL/GenBank/DDBJ databases">
        <title>The genome of Eucalyptus grandis.</title>
        <authorList>
            <person name="Schmutz J."/>
            <person name="Hayes R."/>
            <person name="Myburg A."/>
            <person name="Tuskan G."/>
            <person name="Grattapaglia D."/>
            <person name="Rokhsar D.S."/>
        </authorList>
    </citation>
    <scope>NUCLEOTIDE SEQUENCE</scope>
    <source>
        <tissue evidence="8">Leaf extractions</tissue>
    </source>
</reference>
<sequence length="156" mass="17592">MQKAVLKLELHDDKEKKKVMKKVSGFTGVESIAMDMKDKKLTVVGTMDPVNLVEKLRKLFPAEIVSVGPAKEAPKKDDNKKDNPDKKKDDNKGNKNEQPKDKQPDPSVVYFPHGAYRLPPPQPLYYPGHYQPPPPPTYYYGRSVSVEEDPNACVIC</sequence>
<dbReference type="Pfam" id="PF00403">
    <property type="entry name" value="HMA"/>
    <property type="match status" value="1"/>
</dbReference>
<name>A0A059DJP8_EUCGR</name>
<dbReference type="AlphaFoldDB" id="A0A059DJP8"/>
<protein>
    <recommendedName>
        <fullName evidence="7">HMA domain-containing protein</fullName>
    </recommendedName>
</protein>